<feature type="transmembrane region" description="Helical" evidence="1">
    <location>
        <begin position="89"/>
        <end position="110"/>
    </location>
</feature>
<keyword evidence="1" id="KW-0472">Membrane</keyword>
<comment type="caution">
    <text evidence="2">The sequence shown here is derived from an EMBL/GenBank/DDBJ whole genome shotgun (WGS) entry which is preliminary data.</text>
</comment>
<dbReference type="PANTHER" id="PTHR23520:SF5">
    <property type="entry name" value="TRANSPORTER, PUTATIVE (AFU_ORTHOLOGUE AFUA_3G04000)-RELATED"/>
    <property type="match status" value="1"/>
</dbReference>
<accession>A0A7C5Q3P6</accession>
<organism evidence="2">
    <name type="scientific">Caldiarchaeum subterraneum</name>
    <dbReference type="NCBI Taxonomy" id="311458"/>
    <lineage>
        <taxon>Archaea</taxon>
        <taxon>Nitrososphaerota</taxon>
        <taxon>Candidatus Caldarchaeales</taxon>
        <taxon>Candidatus Caldarchaeaceae</taxon>
        <taxon>Candidatus Caldarchaeum</taxon>
    </lineage>
</organism>
<protein>
    <submittedName>
        <fullName evidence="2">MFS transporter</fullName>
    </submittedName>
</protein>
<feature type="transmembrane region" description="Helical" evidence="1">
    <location>
        <begin position="20"/>
        <end position="44"/>
    </location>
</feature>
<dbReference type="GO" id="GO:0022857">
    <property type="term" value="F:transmembrane transporter activity"/>
    <property type="evidence" value="ECO:0007669"/>
    <property type="project" value="InterPro"/>
</dbReference>
<gene>
    <name evidence="2" type="ORF">ENM11_02180</name>
</gene>
<dbReference type="AlphaFoldDB" id="A0A7C5Q3P6"/>
<evidence type="ECO:0000256" key="1">
    <source>
        <dbReference type="SAM" id="Phobius"/>
    </source>
</evidence>
<proteinExistence type="predicted"/>
<keyword evidence="1" id="KW-1133">Transmembrane helix</keyword>
<dbReference type="InterPro" id="IPR036259">
    <property type="entry name" value="MFS_trans_sf"/>
</dbReference>
<dbReference type="EMBL" id="DRWN01000019">
    <property type="protein sequence ID" value="HHK67949.1"/>
    <property type="molecule type" value="Genomic_DNA"/>
</dbReference>
<dbReference type="PANTHER" id="PTHR23520">
    <property type="entry name" value="TRANSPORTER, PUTATIVE (AFU_ORTHOLOGUE AFUA_3G04000)-RELATED"/>
    <property type="match status" value="1"/>
</dbReference>
<dbReference type="SUPFAM" id="SSF103473">
    <property type="entry name" value="MFS general substrate transporter"/>
    <property type="match status" value="1"/>
</dbReference>
<reference evidence="2" key="1">
    <citation type="journal article" date="2020" name="mSystems">
        <title>Genome- and Community-Level Interaction Insights into Carbon Utilization and Element Cycling Functions of Hydrothermarchaeota in Hydrothermal Sediment.</title>
        <authorList>
            <person name="Zhou Z."/>
            <person name="Liu Y."/>
            <person name="Xu W."/>
            <person name="Pan J."/>
            <person name="Luo Z.H."/>
            <person name="Li M."/>
        </authorList>
    </citation>
    <scope>NUCLEOTIDE SEQUENCE [LARGE SCALE GENOMIC DNA]</scope>
    <source>
        <strain evidence="2">SpSt-1056</strain>
    </source>
</reference>
<dbReference type="Pfam" id="PF07690">
    <property type="entry name" value="MFS_1"/>
    <property type="match status" value="1"/>
</dbReference>
<dbReference type="Gene3D" id="1.20.1250.20">
    <property type="entry name" value="MFS general substrate transporter like domains"/>
    <property type="match status" value="1"/>
</dbReference>
<dbReference type="InterPro" id="IPR011701">
    <property type="entry name" value="MFS"/>
</dbReference>
<evidence type="ECO:0000313" key="2">
    <source>
        <dbReference type="EMBL" id="HHK67949.1"/>
    </source>
</evidence>
<name>A0A7C5Q3P6_CALS0</name>
<keyword evidence="1" id="KW-0812">Transmembrane</keyword>
<sequence>MAESFGVVRTIVYSQTLATILLVSIPLAESYAVAGVLVVLRGLFMNMVNPLVTSLILGLTDPEERATSSGVMAITWSVPNAATPTVGGYLMQNVSLSLPFHLCGIFYVFFRGKNPHT</sequence>